<dbReference type="Proteomes" id="UP000198925">
    <property type="component" value="Unassembled WGS sequence"/>
</dbReference>
<dbReference type="SUPFAM" id="SSF53474">
    <property type="entry name" value="alpha/beta-Hydrolases"/>
    <property type="match status" value="1"/>
</dbReference>
<evidence type="ECO:0000313" key="3">
    <source>
        <dbReference type="EMBL" id="SDC34970.1"/>
    </source>
</evidence>
<proteinExistence type="predicted"/>
<evidence type="ECO:0000313" key="4">
    <source>
        <dbReference type="Proteomes" id="UP000198925"/>
    </source>
</evidence>
<dbReference type="Pfam" id="PF00561">
    <property type="entry name" value="Abhydrolase_1"/>
    <property type="match status" value="1"/>
</dbReference>
<dbReference type="PANTHER" id="PTHR43329">
    <property type="entry name" value="EPOXIDE HYDROLASE"/>
    <property type="match status" value="1"/>
</dbReference>
<keyword evidence="1" id="KW-0378">Hydrolase</keyword>
<feature type="domain" description="AB hydrolase-1" evidence="2">
    <location>
        <begin position="37"/>
        <end position="174"/>
    </location>
</feature>
<dbReference type="InterPro" id="IPR029058">
    <property type="entry name" value="AB_hydrolase_fold"/>
</dbReference>
<dbReference type="Gene3D" id="3.40.50.1820">
    <property type="entry name" value="alpha/beta hydrolase"/>
    <property type="match status" value="1"/>
</dbReference>
<reference evidence="3 4" key="1">
    <citation type="submission" date="2016-10" db="EMBL/GenBank/DDBJ databases">
        <authorList>
            <person name="de Groot N.N."/>
        </authorList>
    </citation>
    <scope>NUCLEOTIDE SEQUENCE [LARGE SCALE GENOMIC DNA]</scope>
    <source>
        <strain evidence="3 4">CPCC 100156</strain>
    </source>
</reference>
<dbReference type="AlphaFoldDB" id="A0A1G6KV63"/>
<dbReference type="STRING" id="938405.SAMN02927895_03880"/>
<evidence type="ECO:0000256" key="1">
    <source>
        <dbReference type="ARBA" id="ARBA00022801"/>
    </source>
</evidence>
<dbReference type="InterPro" id="IPR000639">
    <property type="entry name" value="Epox_hydrolase-like"/>
</dbReference>
<name>A0A1G6KV63_9PROT</name>
<keyword evidence="4" id="KW-1185">Reference proteome</keyword>
<dbReference type="InterPro" id="IPR000073">
    <property type="entry name" value="AB_hydrolase_1"/>
</dbReference>
<gene>
    <name evidence="3" type="ORF">SAMN04487779_1001659</name>
</gene>
<dbReference type="GO" id="GO:0016787">
    <property type="term" value="F:hydrolase activity"/>
    <property type="evidence" value="ECO:0007669"/>
    <property type="project" value="UniProtKB-KW"/>
</dbReference>
<organism evidence="3 4">
    <name type="scientific">Belnapia rosea</name>
    <dbReference type="NCBI Taxonomy" id="938405"/>
    <lineage>
        <taxon>Bacteria</taxon>
        <taxon>Pseudomonadati</taxon>
        <taxon>Pseudomonadota</taxon>
        <taxon>Alphaproteobacteria</taxon>
        <taxon>Acetobacterales</taxon>
        <taxon>Roseomonadaceae</taxon>
        <taxon>Belnapia</taxon>
    </lineage>
</organism>
<evidence type="ECO:0000259" key="2">
    <source>
        <dbReference type="Pfam" id="PF00561"/>
    </source>
</evidence>
<protein>
    <submittedName>
        <fullName evidence="3">Pimeloyl-ACP methyl ester carboxylesterase</fullName>
    </submittedName>
</protein>
<dbReference type="EMBL" id="FMZX01000001">
    <property type="protein sequence ID" value="SDC34970.1"/>
    <property type="molecule type" value="Genomic_DNA"/>
</dbReference>
<dbReference type="PRINTS" id="PR00412">
    <property type="entry name" value="EPOXHYDRLASE"/>
</dbReference>
<accession>A0A1G6KV63</accession>
<sequence>MAPLRPTGHTPGMEDLRRIRTPRLEIAYTEHGPPDGPPVVLLHGFPYAPAAYAEVVPPLVAAGRRCIVPYLRGYGPTRFLAAETPRSGQQAALGQDLLELLDALAIPRATVAGYDWGGRAACILAALWPERVSGLVSCTGYNIQDIAASARPAAPEQERRLWYQYYFHSERGRAGLEADRRGIARLLWRLWSPEWHFDETTFAASAAAFDNPDFVRVVIQSYRHRFGYAAGDPALEEVEVALSRQPRITVPTIAPHGGADGVGPAEASAGHHRYFTGPYERRVLPGIGHNVPQEAPEAFARAVLDLPI</sequence>